<dbReference type="RefSeq" id="WP_108294755.1">
    <property type="nucleotide sequence ID" value="NZ_CAAAIR010000003.1"/>
</dbReference>
<dbReference type="Pfam" id="PF05724">
    <property type="entry name" value="TPMT"/>
    <property type="match status" value="1"/>
</dbReference>
<evidence type="ECO:0000256" key="9">
    <source>
        <dbReference type="HAMAP-Rule" id="MF_00812"/>
    </source>
</evidence>
<evidence type="ECO:0000313" key="12">
    <source>
        <dbReference type="EMBL" id="TID40004.1"/>
    </source>
</evidence>
<dbReference type="GO" id="GO:0032259">
    <property type="term" value="P:methylation"/>
    <property type="evidence" value="ECO:0007669"/>
    <property type="project" value="UniProtKB-KW"/>
</dbReference>
<keyword evidence="13" id="KW-1185">Reference proteome</keyword>
<reference evidence="11 14" key="3">
    <citation type="submission" date="2018-09" db="EMBL/GenBank/DDBJ databases">
        <title>Draft genome sequences of Legionella taurinensis isolated from water samples.</title>
        <authorList>
            <person name="Chakeri A."/>
            <person name="Allerberger F."/>
            <person name="Kundi M."/>
            <person name="Ruppitsch W."/>
            <person name="Schmid D."/>
        </authorList>
    </citation>
    <scope>NUCLEOTIDE SEQUENCE [LARGE SCALE GENOMIC DNA]</scope>
    <source>
        <strain evidence="11 14">4570-18-6</strain>
    </source>
</reference>
<dbReference type="InterPro" id="IPR029063">
    <property type="entry name" value="SAM-dependent_MTases_sf"/>
</dbReference>
<dbReference type="EMBL" id="QFGG01000014">
    <property type="protein sequence ID" value="TID40004.1"/>
    <property type="molecule type" value="Genomic_DNA"/>
</dbReference>
<feature type="binding site" evidence="9">
    <location>
        <position position="47"/>
    </location>
    <ligand>
        <name>S-adenosyl-L-methionine</name>
        <dbReference type="ChEBI" id="CHEBI:59789"/>
    </ligand>
</feature>
<dbReference type="GeneID" id="48946100"/>
<evidence type="ECO:0000256" key="8">
    <source>
        <dbReference type="ARBA" id="ARBA00022691"/>
    </source>
</evidence>
<evidence type="ECO:0000256" key="3">
    <source>
        <dbReference type="ARBA" id="ARBA00008145"/>
    </source>
</evidence>
<feature type="binding site" evidence="9">
    <location>
        <position position="68"/>
    </location>
    <ligand>
        <name>S-adenosyl-L-methionine</name>
        <dbReference type="ChEBI" id="CHEBI:59789"/>
    </ligand>
</feature>
<accession>A0A3A5L6U5</accession>
<dbReference type="PIRSF" id="PIRSF023956">
    <property type="entry name" value="Thiopurine_S-methyltransferase"/>
    <property type="match status" value="1"/>
</dbReference>
<evidence type="ECO:0000256" key="4">
    <source>
        <dbReference type="ARBA" id="ARBA00011905"/>
    </source>
</evidence>
<dbReference type="Gene3D" id="3.40.50.150">
    <property type="entry name" value="Vaccinia Virus protein VP39"/>
    <property type="match status" value="1"/>
</dbReference>
<dbReference type="InterPro" id="IPR025835">
    <property type="entry name" value="Thiopurine_S-MeTrfase"/>
</dbReference>
<evidence type="ECO:0000256" key="2">
    <source>
        <dbReference type="ARBA" id="ARBA00004496"/>
    </source>
</evidence>
<comment type="similarity">
    <text evidence="3 9">Belongs to the class I-like SAM-binding methyltransferase superfamily. TPMT family.</text>
</comment>
<dbReference type="PROSITE" id="PS51585">
    <property type="entry name" value="SAM_MT_TPMT"/>
    <property type="match status" value="1"/>
</dbReference>
<name>A0A3A5L6U5_9GAMM</name>
<evidence type="ECO:0000313" key="11">
    <source>
        <dbReference type="EMBL" id="RJT48744.1"/>
    </source>
</evidence>
<keyword evidence="6 9" id="KW-0489">Methyltransferase</keyword>
<protein>
    <recommendedName>
        <fullName evidence="4 9">Thiopurine S-methyltransferase</fullName>
        <ecNumber evidence="4 9">2.1.1.67</ecNumber>
    </recommendedName>
    <alternativeName>
        <fullName evidence="9">Thiopurine methyltransferase</fullName>
    </alternativeName>
</protein>
<evidence type="ECO:0000313" key="15">
    <source>
        <dbReference type="Proteomes" id="UP000306421"/>
    </source>
</evidence>
<dbReference type="EMBL" id="QZWB01000002">
    <property type="protein sequence ID" value="RJT48744.1"/>
    <property type="molecule type" value="Genomic_DNA"/>
</dbReference>
<dbReference type="EC" id="2.1.1.67" evidence="4 9"/>
<dbReference type="GO" id="GO:0008119">
    <property type="term" value="F:thiopurine S-methyltransferase activity"/>
    <property type="evidence" value="ECO:0007669"/>
    <property type="project" value="UniProtKB-UniRule"/>
</dbReference>
<evidence type="ECO:0000256" key="5">
    <source>
        <dbReference type="ARBA" id="ARBA00022490"/>
    </source>
</evidence>
<reference evidence="12 15" key="2">
    <citation type="submission" date="2018-04" db="EMBL/GenBank/DDBJ databases">
        <title>Whole genome sequence comparison of clinical and drinking water Legionella pneumophila isolates.</title>
        <authorList>
            <person name="Garner E."/>
        </authorList>
    </citation>
    <scope>NUCLEOTIDE SEQUENCE [LARGE SCALE GENOMIC DNA]</scope>
    <source>
        <strain evidence="12 15">WH02</strain>
    </source>
</reference>
<dbReference type="FunFam" id="3.40.50.150:FF:000101">
    <property type="entry name" value="Thiopurine S-methyltransferase"/>
    <property type="match status" value="1"/>
</dbReference>
<keyword evidence="5 9" id="KW-0963">Cytoplasm</keyword>
<dbReference type="SUPFAM" id="SSF53335">
    <property type="entry name" value="S-adenosyl-L-methionine-dependent methyltransferases"/>
    <property type="match status" value="1"/>
</dbReference>
<dbReference type="Proteomes" id="UP000270757">
    <property type="component" value="Unassembled WGS sequence"/>
</dbReference>
<reference evidence="10 13" key="1">
    <citation type="submission" date="2018-04" db="EMBL/GenBank/DDBJ databases">
        <title>Whole genome sequence comparison of clinical and drinking water Legionella pneumophila isolates associated with the Flint Water Crisis.</title>
        <authorList>
            <person name="Garner E."/>
            <person name="Brown C."/>
            <person name="Schwake O."/>
            <person name="Coil D."/>
            <person name="Jospin G."/>
            <person name="Eisen J."/>
            <person name="Edwards M."/>
            <person name="Pruden A."/>
        </authorList>
    </citation>
    <scope>NUCLEOTIDE SEQUENCE [LARGE SCALE GENOMIC DNA]</scope>
    <source>
        <strain evidence="10 13">Genessee03</strain>
    </source>
</reference>
<dbReference type="EMBL" id="QCXM01000013">
    <property type="protein sequence ID" value="PUT45990.1"/>
    <property type="molecule type" value="Genomic_DNA"/>
</dbReference>
<proteinExistence type="inferred from homology"/>
<gene>
    <name evidence="9" type="primary">tpm</name>
    <name evidence="11" type="ORF">D6J04_03170</name>
    <name evidence="10" type="ORF">DB745_11830</name>
    <name evidence="12" type="ORF">DIZ81_12965</name>
</gene>
<evidence type="ECO:0000313" key="10">
    <source>
        <dbReference type="EMBL" id="PUT45990.1"/>
    </source>
</evidence>
<dbReference type="OrthoDB" id="9778208at2"/>
<dbReference type="HAMAP" id="MF_00812">
    <property type="entry name" value="Thiopur_methtran"/>
    <property type="match status" value="1"/>
</dbReference>
<feature type="binding site" evidence="9">
    <location>
        <position position="12"/>
    </location>
    <ligand>
        <name>S-adenosyl-L-methionine</name>
        <dbReference type="ChEBI" id="CHEBI:59789"/>
    </ligand>
</feature>
<dbReference type="Proteomes" id="UP000251035">
    <property type="component" value="Unassembled WGS sequence"/>
</dbReference>
<dbReference type="GO" id="GO:0005737">
    <property type="term" value="C:cytoplasm"/>
    <property type="evidence" value="ECO:0007669"/>
    <property type="project" value="UniProtKB-SubCell"/>
</dbReference>
<comment type="catalytic activity">
    <reaction evidence="1 9">
        <text>S-adenosyl-L-methionine + a thiopurine = S-adenosyl-L-homocysteine + a thiopurine S-methylether.</text>
        <dbReference type="EC" id="2.1.1.67"/>
    </reaction>
</comment>
<evidence type="ECO:0000256" key="1">
    <source>
        <dbReference type="ARBA" id="ARBA00000903"/>
    </source>
</evidence>
<feature type="binding site" evidence="9">
    <location>
        <position position="125"/>
    </location>
    <ligand>
        <name>S-adenosyl-L-methionine</name>
        <dbReference type="ChEBI" id="CHEBI:59789"/>
    </ligand>
</feature>
<dbReference type="PANTHER" id="PTHR10259">
    <property type="entry name" value="THIOPURINE S-METHYLTRANSFERASE"/>
    <property type="match status" value="1"/>
</dbReference>
<dbReference type="NCBIfam" id="NF009732">
    <property type="entry name" value="PRK13255.1"/>
    <property type="match status" value="1"/>
</dbReference>
<keyword evidence="7 9" id="KW-0808">Transferase</keyword>
<organism evidence="11 14">
    <name type="scientific">Legionella taurinensis</name>
    <dbReference type="NCBI Taxonomy" id="70611"/>
    <lineage>
        <taxon>Bacteria</taxon>
        <taxon>Pseudomonadati</taxon>
        <taxon>Pseudomonadota</taxon>
        <taxon>Gammaproteobacteria</taxon>
        <taxon>Legionellales</taxon>
        <taxon>Legionellaceae</taxon>
        <taxon>Legionella</taxon>
    </lineage>
</organism>
<dbReference type="PANTHER" id="PTHR10259:SF11">
    <property type="entry name" value="THIOPURINE S-METHYLTRANSFERASE"/>
    <property type="match status" value="1"/>
</dbReference>
<comment type="subcellular location">
    <subcellularLocation>
        <location evidence="2 9">Cytoplasm</location>
    </subcellularLocation>
</comment>
<evidence type="ECO:0000313" key="14">
    <source>
        <dbReference type="Proteomes" id="UP000270757"/>
    </source>
</evidence>
<evidence type="ECO:0000256" key="7">
    <source>
        <dbReference type="ARBA" id="ARBA00022679"/>
    </source>
</evidence>
<evidence type="ECO:0000256" key="6">
    <source>
        <dbReference type="ARBA" id="ARBA00022603"/>
    </source>
</evidence>
<dbReference type="AlphaFoldDB" id="A0A3A5L6U5"/>
<dbReference type="Proteomes" id="UP000306421">
    <property type="component" value="Unassembled WGS sequence"/>
</dbReference>
<dbReference type="InterPro" id="IPR008854">
    <property type="entry name" value="TPMT"/>
</dbReference>
<comment type="caution">
    <text evidence="11">The sequence shown here is derived from an EMBL/GenBank/DDBJ whole genome shotgun (WGS) entry which is preliminary data.</text>
</comment>
<evidence type="ECO:0000313" key="13">
    <source>
        <dbReference type="Proteomes" id="UP000251035"/>
    </source>
</evidence>
<sequence>MNKGKQFWHALWESGNLPFHRPLVNDDLIQFWPSLQTADNPSILVPLCGKSLDLLWLVDQGATVTGIELSELAVQQLAAENHLPLKQQTIDDCLCYSSPALTLWVHDLFTLPQRLIEPAEGLYDRGALVALPAALRAAYTSRCLQWLKSKGRILLKTLTYNQTLMEGPPYSVTPDELAALYPGCTLHLLKESHRRMDESDSLFVRGLREVIDYVWLIERN</sequence>
<keyword evidence="8 9" id="KW-0949">S-adenosyl-L-methionine</keyword>